<evidence type="ECO:0000313" key="1">
    <source>
        <dbReference type="EMBL" id="NHZ65877.1"/>
    </source>
</evidence>
<sequence length="60" mass="6964">MENDDVSPVVIEAAKTWLRRYDWGPWMIGILERSARPAWLRAVSSLHRTLEGQLPEWTAT</sequence>
<dbReference type="EMBL" id="WHJF01000102">
    <property type="protein sequence ID" value="NHZ65877.1"/>
    <property type="molecule type" value="Genomic_DNA"/>
</dbReference>
<name>A0ABX0MV10_9BURK</name>
<proteinExistence type="predicted"/>
<keyword evidence="2" id="KW-1185">Reference proteome</keyword>
<protein>
    <submittedName>
        <fullName evidence="1">Uncharacterized protein</fullName>
    </submittedName>
</protein>
<evidence type="ECO:0000313" key="2">
    <source>
        <dbReference type="Proteomes" id="UP000610594"/>
    </source>
</evidence>
<dbReference type="RefSeq" id="WP_167239801.1">
    <property type="nucleotide sequence ID" value="NZ_WHJF01000102.1"/>
</dbReference>
<accession>A0ABX0MV10</accession>
<comment type="caution">
    <text evidence="1">The sequence shown here is derived from an EMBL/GenBank/DDBJ whole genome shotgun (WGS) entry which is preliminary data.</text>
</comment>
<reference evidence="1 2" key="1">
    <citation type="submission" date="2019-10" db="EMBL/GenBank/DDBJ databases">
        <title>Taxonomy of Antarctic Massilia spp.: description of Massilia rubra sp. nov., Massilia aquatica sp. nov., Massilia mucilaginosa sp. nov., Massilia frigida sp. nov. isolated from streams, lakes and regoliths.</title>
        <authorList>
            <person name="Holochova P."/>
            <person name="Sedlacek I."/>
            <person name="Kralova S."/>
            <person name="Maslanova I."/>
            <person name="Busse H.-J."/>
            <person name="Stankova E."/>
            <person name="Vrbovska V."/>
            <person name="Kovarovic V."/>
            <person name="Bartak M."/>
            <person name="Svec P."/>
            <person name="Pantucek R."/>
        </authorList>
    </citation>
    <scope>NUCLEOTIDE SEQUENCE [LARGE SCALE GENOMIC DNA]</scope>
    <source>
        <strain evidence="1 2">CCM 8694</strain>
    </source>
</reference>
<organism evidence="1 2">
    <name type="scientific">Massilia genomosp. 1</name>
    <dbReference type="NCBI Taxonomy" id="2609280"/>
    <lineage>
        <taxon>Bacteria</taxon>
        <taxon>Pseudomonadati</taxon>
        <taxon>Pseudomonadota</taxon>
        <taxon>Betaproteobacteria</taxon>
        <taxon>Burkholderiales</taxon>
        <taxon>Oxalobacteraceae</taxon>
        <taxon>Telluria group</taxon>
        <taxon>Massilia</taxon>
    </lineage>
</organism>
<dbReference type="Proteomes" id="UP000610594">
    <property type="component" value="Unassembled WGS sequence"/>
</dbReference>
<gene>
    <name evidence="1" type="ORF">F1735_26845</name>
</gene>